<evidence type="ECO:0008006" key="7">
    <source>
        <dbReference type="Google" id="ProtNLM"/>
    </source>
</evidence>
<dbReference type="EMBL" id="WWCO01000004">
    <property type="protein sequence ID" value="MYM34191.1"/>
    <property type="molecule type" value="Genomic_DNA"/>
</dbReference>
<feature type="region of interest" description="Disordered" evidence="1">
    <location>
        <begin position="46"/>
        <end position="140"/>
    </location>
</feature>
<evidence type="ECO:0000256" key="2">
    <source>
        <dbReference type="SAM" id="SignalP"/>
    </source>
</evidence>
<dbReference type="Proteomes" id="UP000474565">
    <property type="component" value="Unassembled WGS sequence"/>
</dbReference>
<feature type="signal peptide" evidence="2">
    <location>
        <begin position="1"/>
        <end position="22"/>
    </location>
</feature>
<evidence type="ECO:0000313" key="4">
    <source>
        <dbReference type="EMBL" id="MYM81429.1"/>
    </source>
</evidence>
<protein>
    <recommendedName>
        <fullName evidence="7">DUF2782 domain-containing protein</fullName>
    </recommendedName>
</protein>
<dbReference type="RefSeq" id="WP_160989570.1">
    <property type="nucleotide sequence ID" value="NZ_WWCO01000004.1"/>
</dbReference>
<keyword evidence="2" id="KW-0732">Signal</keyword>
<reference evidence="5 6" key="1">
    <citation type="submission" date="2019-12" db="EMBL/GenBank/DDBJ databases">
        <title>Novel species isolated from a subtropical stream in China.</title>
        <authorList>
            <person name="Lu H."/>
        </authorList>
    </citation>
    <scope>NUCLEOTIDE SEQUENCE [LARGE SCALE GENOMIC DNA]</scope>
    <source>
        <strain evidence="4 6">FT50W</strain>
        <strain evidence="3 5">FT94W</strain>
    </source>
</reference>
<feature type="chain" id="PRO_5026742059" description="DUF2782 domain-containing protein" evidence="2">
    <location>
        <begin position="23"/>
        <end position="140"/>
    </location>
</feature>
<proteinExistence type="predicted"/>
<keyword evidence="5" id="KW-1185">Reference proteome</keyword>
<feature type="compositionally biased region" description="Polar residues" evidence="1">
    <location>
        <begin position="67"/>
        <end position="91"/>
    </location>
</feature>
<evidence type="ECO:0000313" key="5">
    <source>
        <dbReference type="Proteomes" id="UP000449678"/>
    </source>
</evidence>
<comment type="caution">
    <text evidence="4">The sequence shown here is derived from an EMBL/GenBank/DDBJ whole genome shotgun (WGS) entry which is preliminary data.</text>
</comment>
<name>A0A6L8MGA6_9BURK</name>
<dbReference type="Proteomes" id="UP000449678">
    <property type="component" value="Unassembled WGS sequence"/>
</dbReference>
<accession>A0A6L8MGA6</accession>
<gene>
    <name evidence="3" type="ORF">GTP38_07545</name>
    <name evidence="4" type="ORF">GTP44_05580</name>
</gene>
<evidence type="ECO:0000313" key="6">
    <source>
        <dbReference type="Proteomes" id="UP000474565"/>
    </source>
</evidence>
<organism evidence="4 6">
    <name type="scientific">Duganella lactea</name>
    <dbReference type="NCBI Taxonomy" id="2692173"/>
    <lineage>
        <taxon>Bacteria</taxon>
        <taxon>Pseudomonadati</taxon>
        <taxon>Pseudomonadota</taxon>
        <taxon>Betaproteobacteria</taxon>
        <taxon>Burkholderiales</taxon>
        <taxon>Oxalobacteraceae</taxon>
        <taxon>Telluria group</taxon>
        <taxon>Duganella</taxon>
    </lineage>
</organism>
<sequence>MKRISPLWPALLLTLSAHTALAQSTPGQAPPKLEKIEEVADDAVTITSKQQQQQKSGTQITERRDNSGNVVETTVKSGPSTYTLSNKQPTGTALPGDRTAGPLRGAQWTVMEFDLGQKKKKAAEEEATDNVPPPPPPPAR</sequence>
<evidence type="ECO:0000313" key="3">
    <source>
        <dbReference type="EMBL" id="MYM34191.1"/>
    </source>
</evidence>
<feature type="compositionally biased region" description="Low complexity" evidence="1">
    <location>
        <begin position="46"/>
        <end position="60"/>
    </location>
</feature>
<evidence type="ECO:0000256" key="1">
    <source>
        <dbReference type="SAM" id="MobiDB-lite"/>
    </source>
</evidence>
<dbReference type="AlphaFoldDB" id="A0A6L8MGA6"/>
<feature type="compositionally biased region" description="Pro residues" evidence="1">
    <location>
        <begin position="131"/>
        <end position="140"/>
    </location>
</feature>
<dbReference type="EMBL" id="WWCP01000003">
    <property type="protein sequence ID" value="MYM81429.1"/>
    <property type="molecule type" value="Genomic_DNA"/>
</dbReference>